<dbReference type="InterPro" id="IPR010982">
    <property type="entry name" value="Lambda_DNA-bd_dom_sf"/>
</dbReference>
<dbReference type="Pfam" id="PF13560">
    <property type="entry name" value="HTH_31"/>
    <property type="match status" value="1"/>
</dbReference>
<protein>
    <submittedName>
        <fullName evidence="2">Helix-turn-helix transcriptional regulator</fullName>
    </submittedName>
</protein>
<reference evidence="2 3" key="1">
    <citation type="submission" date="2023-08" db="EMBL/GenBank/DDBJ databases">
        <title>Characterization of two Paracoccaceae strains isolated from Phycosphere and proposal of Xinfangfangia lacusdiani sp. nov.</title>
        <authorList>
            <person name="Deng Y."/>
            <person name="Zhang Y.Q."/>
        </authorList>
    </citation>
    <scope>NUCLEOTIDE SEQUENCE [LARGE SCALE GENOMIC DNA]</scope>
    <source>
        <strain evidence="2 3">CPCC 101601</strain>
    </source>
</reference>
<dbReference type="Gene3D" id="1.10.260.40">
    <property type="entry name" value="lambda repressor-like DNA-binding domains"/>
    <property type="match status" value="1"/>
</dbReference>
<dbReference type="InterPro" id="IPR001387">
    <property type="entry name" value="Cro/C1-type_HTH"/>
</dbReference>
<dbReference type="PROSITE" id="PS50943">
    <property type="entry name" value="HTH_CROC1"/>
    <property type="match status" value="1"/>
</dbReference>
<dbReference type="CDD" id="cd00093">
    <property type="entry name" value="HTH_XRE"/>
    <property type="match status" value="1"/>
</dbReference>
<organism evidence="2 3">
    <name type="scientific">Pseudogemmobacter lacusdianii</name>
    <dbReference type="NCBI Taxonomy" id="3069608"/>
    <lineage>
        <taxon>Bacteria</taxon>
        <taxon>Pseudomonadati</taxon>
        <taxon>Pseudomonadota</taxon>
        <taxon>Alphaproteobacteria</taxon>
        <taxon>Rhodobacterales</taxon>
        <taxon>Paracoccaceae</taxon>
        <taxon>Pseudogemmobacter</taxon>
    </lineage>
</organism>
<dbReference type="Proteomes" id="UP001239680">
    <property type="component" value="Unassembled WGS sequence"/>
</dbReference>
<proteinExistence type="predicted"/>
<accession>A0ABU0VZW3</accession>
<evidence type="ECO:0000313" key="3">
    <source>
        <dbReference type="Proteomes" id="UP001239680"/>
    </source>
</evidence>
<dbReference type="SUPFAM" id="SSF47413">
    <property type="entry name" value="lambda repressor-like DNA-binding domains"/>
    <property type="match status" value="1"/>
</dbReference>
<dbReference type="EMBL" id="JAVDBT010000011">
    <property type="protein sequence ID" value="MDQ2067178.1"/>
    <property type="molecule type" value="Genomic_DNA"/>
</dbReference>
<dbReference type="SMART" id="SM00530">
    <property type="entry name" value="HTH_XRE"/>
    <property type="match status" value="1"/>
</dbReference>
<feature type="domain" description="HTH cro/C1-type" evidence="1">
    <location>
        <begin position="16"/>
        <end position="70"/>
    </location>
</feature>
<comment type="caution">
    <text evidence="2">The sequence shown here is derived from an EMBL/GenBank/DDBJ whole genome shotgun (WGS) entry which is preliminary data.</text>
</comment>
<evidence type="ECO:0000313" key="2">
    <source>
        <dbReference type="EMBL" id="MDQ2067178.1"/>
    </source>
</evidence>
<evidence type="ECO:0000259" key="1">
    <source>
        <dbReference type="PROSITE" id="PS50943"/>
    </source>
</evidence>
<name>A0ABU0VZW3_9RHOB</name>
<keyword evidence="3" id="KW-1185">Reference proteome</keyword>
<sequence>MDGNLQDFDTRLGARLRELRTRRGLSLSDVSEEIGISYQQMQKHEAGRNSVSVKRMLRVTALLAVEPCAVLESVLTESCDDRLSELQPFQRMGERHRILKAYFSLPEEIRLAFLSLAEEVCGQMDEKP</sequence>
<gene>
    <name evidence="2" type="ORF">Q9295_12415</name>
</gene>
<dbReference type="RefSeq" id="WP_306680883.1">
    <property type="nucleotide sequence ID" value="NZ_JAVDBT010000011.1"/>
</dbReference>